<dbReference type="AlphaFoldDB" id="A0A183GPS1"/>
<accession>A0A183GPS1</accession>
<evidence type="ECO:0000313" key="3">
    <source>
        <dbReference type="WBParaSite" id="HPBE_0002469101-mRNA-1"/>
    </source>
</evidence>
<sequence length="131" mass="14315">MYSGELCERGRCNCSEASNCTFLRLGKAPLASRLHPAAKWARVADEAFTGSSRTRVSGTFNPHGVVKMPASMQGSARCLPAGHQQSVYRSVLEDTLNSDSTISNKRETRLETGVMIANIFRPYANHRPTAV</sequence>
<evidence type="ECO:0000313" key="2">
    <source>
        <dbReference type="Proteomes" id="UP000050761"/>
    </source>
</evidence>
<reference evidence="1 2" key="1">
    <citation type="submission" date="2018-11" db="EMBL/GenBank/DDBJ databases">
        <authorList>
            <consortium name="Pathogen Informatics"/>
        </authorList>
    </citation>
    <scope>NUCLEOTIDE SEQUENCE [LARGE SCALE GENOMIC DNA]</scope>
</reference>
<organism evidence="2 3">
    <name type="scientific">Heligmosomoides polygyrus</name>
    <name type="common">Parasitic roundworm</name>
    <dbReference type="NCBI Taxonomy" id="6339"/>
    <lineage>
        <taxon>Eukaryota</taxon>
        <taxon>Metazoa</taxon>
        <taxon>Ecdysozoa</taxon>
        <taxon>Nematoda</taxon>
        <taxon>Chromadorea</taxon>
        <taxon>Rhabditida</taxon>
        <taxon>Rhabditina</taxon>
        <taxon>Rhabditomorpha</taxon>
        <taxon>Strongyloidea</taxon>
        <taxon>Heligmosomidae</taxon>
        <taxon>Heligmosomoides</taxon>
    </lineage>
</organism>
<dbReference type="Proteomes" id="UP000050761">
    <property type="component" value="Unassembled WGS sequence"/>
</dbReference>
<evidence type="ECO:0000313" key="1">
    <source>
        <dbReference type="EMBL" id="VDP46733.1"/>
    </source>
</evidence>
<reference evidence="3" key="2">
    <citation type="submission" date="2019-09" db="UniProtKB">
        <authorList>
            <consortium name="WormBaseParasite"/>
        </authorList>
    </citation>
    <scope>IDENTIFICATION</scope>
</reference>
<dbReference type="EMBL" id="UZAH01036697">
    <property type="protein sequence ID" value="VDP46733.1"/>
    <property type="molecule type" value="Genomic_DNA"/>
</dbReference>
<protein>
    <submittedName>
        <fullName evidence="1 3">Uncharacterized protein</fullName>
    </submittedName>
</protein>
<keyword evidence="2" id="KW-1185">Reference proteome</keyword>
<accession>A0A3P8HK79</accession>
<proteinExistence type="predicted"/>
<name>A0A183GPS1_HELPZ</name>
<dbReference type="WBParaSite" id="HPBE_0002469101-mRNA-1">
    <property type="protein sequence ID" value="HPBE_0002469101-mRNA-1"/>
    <property type="gene ID" value="HPBE_0002469101"/>
</dbReference>
<gene>
    <name evidence="1" type="ORF">HPBE_LOCUS24690</name>
</gene>